<name>A0A841H3E3_9BACT</name>
<evidence type="ECO:0000256" key="6">
    <source>
        <dbReference type="ARBA" id="ARBA00023235"/>
    </source>
</evidence>
<dbReference type="Pfam" id="PF02879">
    <property type="entry name" value="PGM_PMM_II"/>
    <property type="match status" value="1"/>
</dbReference>
<evidence type="ECO:0000313" key="12">
    <source>
        <dbReference type="EMBL" id="MBB6072436.1"/>
    </source>
</evidence>
<dbReference type="NCBIfam" id="TIGR03990">
    <property type="entry name" value="Arch_GlmM"/>
    <property type="match status" value="1"/>
</dbReference>
<dbReference type="GO" id="GO:0004615">
    <property type="term" value="F:phosphomannomutase activity"/>
    <property type="evidence" value="ECO:0007669"/>
    <property type="project" value="UniProtKB-EC"/>
</dbReference>
<dbReference type="PRINTS" id="PR00509">
    <property type="entry name" value="PGMPMM"/>
</dbReference>
<dbReference type="Pfam" id="PF02878">
    <property type="entry name" value="PGM_PMM_I"/>
    <property type="match status" value="1"/>
</dbReference>
<dbReference type="GO" id="GO:0009252">
    <property type="term" value="P:peptidoglycan biosynthetic process"/>
    <property type="evidence" value="ECO:0007669"/>
    <property type="project" value="TreeGrafter"/>
</dbReference>
<dbReference type="GO" id="GO:0005975">
    <property type="term" value="P:carbohydrate metabolic process"/>
    <property type="evidence" value="ECO:0007669"/>
    <property type="project" value="InterPro"/>
</dbReference>
<dbReference type="AlphaFoldDB" id="A0A841H3E3"/>
<keyword evidence="6 12" id="KW-0413">Isomerase</keyword>
<dbReference type="Gene3D" id="3.30.310.50">
    <property type="entry name" value="Alpha-D-phosphohexomutase, C-terminal domain"/>
    <property type="match status" value="1"/>
</dbReference>
<comment type="similarity">
    <text evidence="2 7">Belongs to the phosphohexose mutase family.</text>
</comment>
<dbReference type="InterPro" id="IPR005845">
    <property type="entry name" value="A-D-PHexomutase_a/b/a-II"/>
</dbReference>
<evidence type="ECO:0000256" key="2">
    <source>
        <dbReference type="ARBA" id="ARBA00010231"/>
    </source>
</evidence>
<dbReference type="InterPro" id="IPR016066">
    <property type="entry name" value="A-D-PHexomutase_CS"/>
</dbReference>
<feature type="domain" description="Alpha-D-phosphohexomutase alpha/beta/alpha" evidence="9">
    <location>
        <begin position="11"/>
        <end position="132"/>
    </location>
</feature>
<sequence>MIDTSNLMVSVSGVRGRVGEGLTPEVIARFAAAFGAYALRRGPGKTVVLGRDSRVSGPMFARAATAALQSVGCDVVDVGIAPTPTVQLAVEDLHAAGGLAVTASHNPIEWNALKFIGPTGMFLDGEEGAEMRAFLEGEIPRALWSDLGQWRTDEGAVQRHLDRILAIPFLNVDAIRARRFHVALDCVRGAGGTMFPQLLEALGCTVTAINMETDGLFPREPEPVAENLKELEELVRTSGADIGLATDPDVDRLSLVSGEGRAIGEDYTLALASTLVVRHRPGPLVTNLSTSRLMDDVAERAGVPLVRAAVGEINVARRMQTGGATIGGEGNGGVILPDVHLTRDAPVAAALILQLLAETGQPLHELAAELGRYEIVKEKVPRPSQPLDAVYDALTKQFPDADADRQDGLRLSWAAEKKWAHLRPSGTEPIVRIICEAPTRADASALVETLRAALPK</sequence>
<dbReference type="GO" id="GO:0006048">
    <property type="term" value="P:UDP-N-acetylglucosamine biosynthetic process"/>
    <property type="evidence" value="ECO:0007669"/>
    <property type="project" value="TreeGrafter"/>
</dbReference>
<evidence type="ECO:0000256" key="4">
    <source>
        <dbReference type="ARBA" id="ARBA00022723"/>
    </source>
</evidence>
<feature type="domain" description="Alpha-D-phosphohexomutase C-terminal" evidence="8">
    <location>
        <begin position="393"/>
        <end position="451"/>
    </location>
</feature>
<gene>
    <name evidence="12" type="ORF">HNQ61_004098</name>
</gene>
<dbReference type="PROSITE" id="PS00710">
    <property type="entry name" value="PGM_PMM"/>
    <property type="match status" value="1"/>
</dbReference>
<keyword evidence="4 7" id="KW-0479">Metal-binding</keyword>
<evidence type="ECO:0000256" key="7">
    <source>
        <dbReference type="RuleBase" id="RU004326"/>
    </source>
</evidence>
<dbReference type="Pfam" id="PF00408">
    <property type="entry name" value="PGM_PMM_IV"/>
    <property type="match status" value="1"/>
</dbReference>
<evidence type="ECO:0000256" key="5">
    <source>
        <dbReference type="ARBA" id="ARBA00022842"/>
    </source>
</evidence>
<dbReference type="Pfam" id="PF02880">
    <property type="entry name" value="PGM_PMM_III"/>
    <property type="match status" value="1"/>
</dbReference>
<dbReference type="EMBL" id="JACHIA010000015">
    <property type="protein sequence ID" value="MBB6072436.1"/>
    <property type="molecule type" value="Genomic_DNA"/>
</dbReference>
<dbReference type="PANTHER" id="PTHR42946:SF1">
    <property type="entry name" value="PHOSPHOGLUCOMUTASE (ALPHA-D-GLUCOSE-1,6-BISPHOSPHATE-DEPENDENT)"/>
    <property type="match status" value="1"/>
</dbReference>
<reference evidence="12 13" key="1">
    <citation type="submission" date="2020-08" db="EMBL/GenBank/DDBJ databases">
        <title>Genomic Encyclopedia of Type Strains, Phase IV (KMG-IV): sequencing the most valuable type-strain genomes for metagenomic binning, comparative biology and taxonomic classification.</title>
        <authorList>
            <person name="Goeker M."/>
        </authorList>
    </citation>
    <scope>NUCLEOTIDE SEQUENCE [LARGE SCALE GENOMIC DNA]</scope>
    <source>
        <strain evidence="12 13">DSM 29007</strain>
    </source>
</reference>
<keyword evidence="5 7" id="KW-0460">Magnesium</keyword>
<evidence type="ECO:0000259" key="8">
    <source>
        <dbReference type="Pfam" id="PF00408"/>
    </source>
</evidence>
<feature type="domain" description="Alpha-D-phosphohexomutase alpha/beta/alpha" evidence="11">
    <location>
        <begin position="266"/>
        <end position="370"/>
    </location>
</feature>
<dbReference type="InterPro" id="IPR005846">
    <property type="entry name" value="A-D-PHexomutase_a/b/a-III"/>
</dbReference>
<dbReference type="GO" id="GO:0005829">
    <property type="term" value="C:cytosol"/>
    <property type="evidence" value="ECO:0007669"/>
    <property type="project" value="TreeGrafter"/>
</dbReference>
<dbReference type="InterPro" id="IPR036900">
    <property type="entry name" value="A-D-PHexomutase_C_sf"/>
</dbReference>
<dbReference type="InterPro" id="IPR005843">
    <property type="entry name" value="A-D-PHexomutase_C"/>
</dbReference>
<dbReference type="EC" id="5.4.2.8" evidence="12"/>
<proteinExistence type="inferred from homology"/>
<dbReference type="InterPro" id="IPR016055">
    <property type="entry name" value="A-D-PHexomutase_a/b/a-I/II/III"/>
</dbReference>
<evidence type="ECO:0000313" key="13">
    <source>
        <dbReference type="Proteomes" id="UP000582837"/>
    </source>
</evidence>
<dbReference type="SUPFAM" id="SSF53738">
    <property type="entry name" value="Phosphoglucomutase, first 3 domains"/>
    <property type="match status" value="3"/>
</dbReference>
<evidence type="ECO:0000256" key="1">
    <source>
        <dbReference type="ARBA" id="ARBA00001946"/>
    </source>
</evidence>
<dbReference type="SUPFAM" id="SSF55957">
    <property type="entry name" value="Phosphoglucomutase, C-terminal domain"/>
    <property type="match status" value="1"/>
</dbReference>
<dbReference type="Proteomes" id="UP000582837">
    <property type="component" value="Unassembled WGS sequence"/>
</dbReference>
<dbReference type="InterPro" id="IPR050060">
    <property type="entry name" value="Phosphoglucosamine_mutase"/>
</dbReference>
<dbReference type="GO" id="GO:0000287">
    <property type="term" value="F:magnesium ion binding"/>
    <property type="evidence" value="ECO:0007669"/>
    <property type="project" value="InterPro"/>
</dbReference>
<feature type="domain" description="Alpha-D-phosphohexomutase alpha/beta/alpha" evidence="10">
    <location>
        <begin position="161"/>
        <end position="260"/>
    </location>
</feature>
<organism evidence="12 13">
    <name type="scientific">Longimicrobium terrae</name>
    <dbReference type="NCBI Taxonomy" id="1639882"/>
    <lineage>
        <taxon>Bacteria</taxon>
        <taxon>Pseudomonadati</taxon>
        <taxon>Gemmatimonadota</taxon>
        <taxon>Longimicrobiia</taxon>
        <taxon>Longimicrobiales</taxon>
        <taxon>Longimicrobiaceae</taxon>
        <taxon>Longimicrobium</taxon>
    </lineage>
</organism>
<comment type="caution">
    <text evidence="12">The sequence shown here is derived from an EMBL/GenBank/DDBJ whole genome shotgun (WGS) entry which is preliminary data.</text>
</comment>
<dbReference type="GO" id="GO:0008966">
    <property type="term" value="F:phosphoglucosamine mutase activity"/>
    <property type="evidence" value="ECO:0007669"/>
    <property type="project" value="InterPro"/>
</dbReference>
<dbReference type="InterPro" id="IPR005841">
    <property type="entry name" value="Alpha-D-phosphohexomutase_SF"/>
</dbReference>
<dbReference type="InterPro" id="IPR005844">
    <property type="entry name" value="A-D-PHexomutase_a/b/a-I"/>
</dbReference>
<dbReference type="PANTHER" id="PTHR42946">
    <property type="entry name" value="PHOSPHOHEXOSE MUTASE"/>
    <property type="match status" value="1"/>
</dbReference>
<comment type="cofactor">
    <cofactor evidence="1">
        <name>Mg(2+)</name>
        <dbReference type="ChEBI" id="CHEBI:18420"/>
    </cofactor>
</comment>
<protein>
    <submittedName>
        <fullName evidence="12">Phosphomannomutase</fullName>
        <ecNumber evidence="12">5.4.2.8</ecNumber>
    </submittedName>
</protein>
<keyword evidence="3" id="KW-0597">Phosphoprotein</keyword>
<evidence type="ECO:0000259" key="11">
    <source>
        <dbReference type="Pfam" id="PF02880"/>
    </source>
</evidence>
<dbReference type="RefSeq" id="WP_205762004.1">
    <property type="nucleotide sequence ID" value="NZ_JABDTL010000002.1"/>
</dbReference>
<evidence type="ECO:0000259" key="9">
    <source>
        <dbReference type="Pfam" id="PF02878"/>
    </source>
</evidence>
<evidence type="ECO:0000256" key="3">
    <source>
        <dbReference type="ARBA" id="ARBA00022553"/>
    </source>
</evidence>
<accession>A0A841H3E3</accession>
<dbReference type="InterPro" id="IPR024086">
    <property type="entry name" value="GlmM_arc-type"/>
</dbReference>
<evidence type="ECO:0000259" key="10">
    <source>
        <dbReference type="Pfam" id="PF02879"/>
    </source>
</evidence>
<dbReference type="Gene3D" id="3.40.120.10">
    <property type="entry name" value="Alpha-D-Glucose-1,6-Bisphosphate, subunit A, domain 3"/>
    <property type="match status" value="3"/>
</dbReference>
<keyword evidence="13" id="KW-1185">Reference proteome</keyword>